<feature type="disulfide bond" evidence="1">
    <location>
        <begin position="149"/>
        <end position="233"/>
    </location>
</feature>
<dbReference type="SUPFAM" id="SSF49870">
    <property type="entry name" value="Osmotin, thaumatin-like protein"/>
    <property type="match status" value="1"/>
</dbReference>
<dbReference type="Gene3D" id="2.60.110.10">
    <property type="entry name" value="Thaumatin"/>
    <property type="match status" value="1"/>
</dbReference>
<feature type="disulfide bond" evidence="1">
    <location>
        <begin position="183"/>
        <end position="192"/>
    </location>
</feature>
<dbReference type="AlphaFoldDB" id="A0A7C8YX00"/>
<evidence type="ECO:0000256" key="2">
    <source>
        <dbReference type="SAM" id="SignalP"/>
    </source>
</evidence>
<dbReference type="Pfam" id="PF00314">
    <property type="entry name" value="Thaumatin"/>
    <property type="match status" value="1"/>
</dbReference>
<dbReference type="InterPro" id="IPR001938">
    <property type="entry name" value="Thaumatin"/>
</dbReference>
<evidence type="ECO:0000256" key="1">
    <source>
        <dbReference type="PIRSR" id="PIRSR002703-1"/>
    </source>
</evidence>
<feature type="disulfide bond" evidence="1">
    <location>
        <begin position="162"/>
        <end position="179"/>
    </location>
</feature>
<dbReference type="CDD" id="cd09218">
    <property type="entry name" value="TLP-PA"/>
    <property type="match status" value="1"/>
</dbReference>
<feature type="disulfide bond" evidence="1">
    <location>
        <begin position="32"/>
        <end position="244"/>
    </location>
</feature>
<proteinExistence type="predicted"/>
<protein>
    <submittedName>
        <fullName evidence="3">Uncharacterized protein</fullName>
    </submittedName>
</protein>
<sequence length="245" mass="25793">MASSTSFILTSLAALFTLSQAVELTLTVVNNCPYPVWPGIQPNAGMPVLQNGGFALDPNSHRSIPTLSTPWAGRIWGRTGCVEKDGKFSCVTGDCGPKLECGGQGGGISTIAEVAFHQGANDGVEYRVSVVDGYNLPMIVTPHEGTGQCPVVGCQATLLDMCPNELKLKHAADGRVIGCKSGCKALGKEELCCTGAFNSPDKCKPSPHSEFFKKACPNAITYPFDKPSLPVSCAAPKELKVIFCP</sequence>
<feature type="disulfide bond" evidence="1">
    <location>
        <begin position="154"/>
        <end position="216"/>
    </location>
</feature>
<keyword evidence="2" id="KW-0732">Signal</keyword>
<reference evidence="3" key="2">
    <citation type="submission" date="2020-07" db="EMBL/GenBank/DDBJ databases">
        <authorList>
            <person name="Vera ALvarez R."/>
            <person name="Arias-Moreno D.M."/>
            <person name="Jimenez-Jacinto V."/>
            <person name="Jimenez-Bremont J.F."/>
            <person name="Swaminathan K."/>
            <person name="Moose S.P."/>
            <person name="Guerrero-Gonzalez M.L."/>
            <person name="Marino-Ramirez L."/>
            <person name="Landsman D."/>
            <person name="Rodriguez-Kessler M."/>
            <person name="Delgado-Sanchez P."/>
        </authorList>
    </citation>
    <scope>NUCLEOTIDE SEQUENCE</scope>
    <source>
        <tissue evidence="3">Cladode</tissue>
    </source>
</reference>
<dbReference type="InterPro" id="IPR037176">
    <property type="entry name" value="Osmotin/thaumatin-like_sf"/>
</dbReference>
<feature type="signal peptide" evidence="2">
    <location>
        <begin position="1"/>
        <end position="21"/>
    </location>
</feature>
<dbReference type="PRINTS" id="PR00347">
    <property type="entry name" value="THAUMATIN"/>
</dbReference>
<feature type="chain" id="PRO_5027872379" evidence="2">
    <location>
        <begin position="22"/>
        <end position="245"/>
    </location>
</feature>
<evidence type="ECO:0000313" key="3">
    <source>
        <dbReference type="EMBL" id="MBA4628153.1"/>
    </source>
</evidence>
<dbReference type="PIRSF" id="PIRSF002703">
    <property type="entry name" value="Thaumatin"/>
    <property type="match status" value="1"/>
</dbReference>
<dbReference type="PANTHER" id="PTHR31048">
    <property type="entry name" value="OS03G0233200 PROTEIN"/>
    <property type="match status" value="1"/>
</dbReference>
<reference evidence="3" key="1">
    <citation type="journal article" date="2013" name="J. Plant Res.">
        <title>Effect of fungi and light on seed germination of three Opuntia species from semiarid lands of central Mexico.</title>
        <authorList>
            <person name="Delgado-Sanchez P."/>
            <person name="Jimenez-Bremont J.F."/>
            <person name="Guerrero-Gonzalez Mde L."/>
            <person name="Flores J."/>
        </authorList>
    </citation>
    <scope>NUCLEOTIDE SEQUENCE</scope>
    <source>
        <tissue evidence="3">Cladode</tissue>
    </source>
</reference>
<organism evidence="3">
    <name type="scientific">Opuntia streptacantha</name>
    <name type="common">Prickly pear cactus</name>
    <name type="synonym">Opuntia cardona</name>
    <dbReference type="NCBI Taxonomy" id="393608"/>
    <lineage>
        <taxon>Eukaryota</taxon>
        <taxon>Viridiplantae</taxon>
        <taxon>Streptophyta</taxon>
        <taxon>Embryophyta</taxon>
        <taxon>Tracheophyta</taxon>
        <taxon>Spermatophyta</taxon>
        <taxon>Magnoliopsida</taxon>
        <taxon>eudicotyledons</taxon>
        <taxon>Gunneridae</taxon>
        <taxon>Pentapetalae</taxon>
        <taxon>Caryophyllales</taxon>
        <taxon>Cactineae</taxon>
        <taxon>Cactaceae</taxon>
        <taxon>Opuntioideae</taxon>
        <taxon>Opuntia</taxon>
    </lineage>
</organism>
<dbReference type="PROSITE" id="PS51367">
    <property type="entry name" value="THAUMATIN_2"/>
    <property type="match status" value="1"/>
</dbReference>
<keyword evidence="1" id="KW-1015">Disulfide bond</keyword>
<feature type="disulfide bond" evidence="1">
    <location>
        <begin position="81"/>
        <end position="90"/>
    </location>
</feature>
<accession>A0A7C8YX00</accession>
<name>A0A7C8YX00_OPUST</name>
<dbReference type="SMART" id="SM00205">
    <property type="entry name" value="THN"/>
    <property type="match status" value="1"/>
</dbReference>
<feature type="disulfide bond" evidence="1">
    <location>
        <begin position="95"/>
        <end position="101"/>
    </location>
</feature>
<dbReference type="EMBL" id="GISG01064924">
    <property type="protein sequence ID" value="MBA4628153.1"/>
    <property type="molecule type" value="Transcribed_RNA"/>
</dbReference>
<dbReference type="FunFam" id="2.60.110.10:FF:000004">
    <property type="entry name" value="THAUMATIN-LIKE PROTEIN 1"/>
    <property type="match status" value="1"/>
</dbReference>
<feature type="disulfide bond" evidence="1">
    <location>
        <begin position="193"/>
        <end position="203"/>
    </location>
</feature>